<gene>
    <name evidence="1" type="ORF">J4215_00750</name>
</gene>
<evidence type="ECO:0000313" key="1">
    <source>
        <dbReference type="EMBL" id="MBS3061091.1"/>
    </source>
</evidence>
<dbReference type="AlphaFoldDB" id="A0A8T4L2V4"/>
<reference evidence="1" key="1">
    <citation type="submission" date="2021-03" db="EMBL/GenBank/DDBJ databases">
        <authorList>
            <person name="Jaffe A."/>
        </authorList>
    </citation>
    <scope>NUCLEOTIDE SEQUENCE</scope>
    <source>
        <strain evidence="1">RIFCSPLOWO2_01_FULL_AR10_48_17</strain>
    </source>
</reference>
<protein>
    <submittedName>
        <fullName evidence="1">Uncharacterized protein</fullName>
    </submittedName>
</protein>
<dbReference type="EMBL" id="JAGVWC010000006">
    <property type="protein sequence ID" value="MBS3061091.1"/>
    <property type="molecule type" value="Genomic_DNA"/>
</dbReference>
<organism evidence="1 2">
    <name type="scientific">Candidatus Iainarchaeum sp</name>
    <dbReference type="NCBI Taxonomy" id="3101447"/>
    <lineage>
        <taxon>Archaea</taxon>
        <taxon>Candidatus Iainarchaeota</taxon>
        <taxon>Candidatus Iainarchaeia</taxon>
        <taxon>Candidatus Iainarchaeales</taxon>
        <taxon>Candidatus Iainarchaeaceae</taxon>
        <taxon>Candidatus Iainarchaeum</taxon>
    </lineage>
</organism>
<comment type="caution">
    <text evidence="1">The sequence shown here is derived from an EMBL/GenBank/DDBJ whole genome shotgun (WGS) entry which is preliminary data.</text>
</comment>
<proteinExistence type="predicted"/>
<reference evidence="1" key="2">
    <citation type="submission" date="2021-05" db="EMBL/GenBank/DDBJ databases">
        <title>Protein family content uncovers lineage relationships and bacterial pathway maintenance mechanisms in DPANN archaea.</title>
        <authorList>
            <person name="Castelle C.J."/>
            <person name="Meheust R."/>
            <person name="Jaffe A.L."/>
            <person name="Seitz K."/>
            <person name="Gong X."/>
            <person name="Baker B.J."/>
            <person name="Banfield J.F."/>
        </authorList>
    </citation>
    <scope>NUCLEOTIDE SEQUENCE</scope>
    <source>
        <strain evidence="1">RIFCSPLOWO2_01_FULL_AR10_48_17</strain>
    </source>
</reference>
<name>A0A8T4L2V4_9ARCH</name>
<dbReference type="Proteomes" id="UP000675968">
    <property type="component" value="Unassembled WGS sequence"/>
</dbReference>
<accession>A0A8T4L2V4</accession>
<evidence type="ECO:0000313" key="2">
    <source>
        <dbReference type="Proteomes" id="UP000675968"/>
    </source>
</evidence>
<sequence length="76" mass="8434">MTARSQPQCDFVQAFFNRHLGGPPFPGGYRPREAGQAQYLGMGGLKAVFCAQAACRNILGICFEKSIRLKGFLFYK</sequence>